<dbReference type="Pfam" id="PF13181">
    <property type="entry name" value="TPR_8"/>
    <property type="match status" value="3"/>
</dbReference>
<name>A0A1H6MBN6_9FLAO</name>
<sequence>MFTNDEEEFFRMSISKFENMLKTNKICFFDSEEFENIILHYLDSGKLNLSKKALKLGLDQHPNSLGLKLVQVELLVFENKLDKAEKLLNELQAIDPRNDEVYIQRANIFSKQGAHNKAIECLNVALQYTEDFADVYSLLGMEFLFIDEILQAKNAFVKCLEHDAEDQTALYNVVYCYDFLDNHTEAIQFLEEFIDHNPYSEVAWHQLGRQYYSVKDYRKAIQAFDFACVIDENFVGAYIEKGKSYEKLKMFSQAITCYKETLQLEDPSSYVYRRIGFCYESLKNYDKALKYYLKSVHEDPLMDKSWISIADLYLKKNDFKKALQFVNKALGIDEYNHLYWRRFAIINKDLLFFEEAELGFRKAVEHGDTFLDTWLLWSDSLHLLENYEDAIEKLLKARGMFNDEYEIEYRLAGLYLLTNQTEKAWYHLTNALALNYTNRSLLQELFPTVWKNEMVQRCIQSFGKEE</sequence>
<dbReference type="SMART" id="SM00028">
    <property type="entry name" value="TPR"/>
    <property type="match status" value="10"/>
</dbReference>
<dbReference type="Pfam" id="PF14559">
    <property type="entry name" value="TPR_19"/>
    <property type="match status" value="1"/>
</dbReference>
<dbReference type="EMBL" id="FNXE01000038">
    <property type="protein sequence ID" value="SEH95498.1"/>
    <property type="molecule type" value="Genomic_DNA"/>
</dbReference>
<dbReference type="InterPro" id="IPR013105">
    <property type="entry name" value="TPR_2"/>
</dbReference>
<accession>A0A1H6MBN6</accession>
<protein>
    <submittedName>
        <fullName evidence="5">Tetratricopeptide repeat-containing protein</fullName>
    </submittedName>
</protein>
<evidence type="ECO:0000313" key="5">
    <source>
        <dbReference type="EMBL" id="SEH95498.1"/>
    </source>
</evidence>
<keyword evidence="1" id="KW-0677">Repeat</keyword>
<dbReference type="Gene3D" id="1.25.40.10">
    <property type="entry name" value="Tetratricopeptide repeat domain"/>
    <property type="match status" value="2"/>
</dbReference>
<evidence type="ECO:0000256" key="3">
    <source>
        <dbReference type="PROSITE-ProRule" id="PRU00339"/>
    </source>
</evidence>
<feature type="repeat" description="TPR" evidence="3">
    <location>
        <begin position="269"/>
        <end position="302"/>
    </location>
</feature>
<feature type="repeat" description="TPR" evidence="3">
    <location>
        <begin position="201"/>
        <end position="234"/>
    </location>
</feature>
<dbReference type="OrthoDB" id="9803982at2"/>
<dbReference type="STRING" id="1159016.SAMN02927937_02364"/>
<dbReference type="InterPro" id="IPR011990">
    <property type="entry name" value="TPR-like_helical_dom_sf"/>
</dbReference>
<keyword evidence="6" id="KW-1185">Reference proteome</keyword>
<feature type="coiled-coil region" evidence="4">
    <location>
        <begin position="67"/>
        <end position="94"/>
    </location>
</feature>
<evidence type="ECO:0000313" key="6">
    <source>
        <dbReference type="Proteomes" id="UP000199634"/>
    </source>
</evidence>
<feature type="repeat" description="TPR" evidence="3">
    <location>
        <begin position="235"/>
        <end position="268"/>
    </location>
</feature>
<evidence type="ECO:0000256" key="4">
    <source>
        <dbReference type="SAM" id="Coils"/>
    </source>
</evidence>
<dbReference type="InterPro" id="IPR019734">
    <property type="entry name" value="TPR_rpt"/>
</dbReference>
<dbReference type="PANTHER" id="PTHR12558">
    <property type="entry name" value="CELL DIVISION CYCLE 16,23,27"/>
    <property type="match status" value="1"/>
</dbReference>
<gene>
    <name evidence="5" type="ORF">SAMN02927937_02364</name>
</gene>
<organism evidence="5 6">
    <name type="scientific">Paenimyroides marinum</name>
    <dbReference type="NCBI Taxonomy" id="1159016"/>
    <lineage>
        <taxon>Bacteria</taxon>
        <taxon>Pseudomonadati</taxon>
        <taxon>Bacteroidota</taxon>
        <taxon>Flavobacteriia</taxon>
        <taxon>Flavobacteriales</taxon>
        <taxon>Flavobacteriaceae</taxon>
        <taxon>Paenimyroides</taxon>
    </lineage>
</organism>
<reference evidence="5 6" key="1">
    <citation type="submission" date="2016-10" db="EMBL/GenBank/DDBJ databases">
        <authorList>
            <person name="de Groot N.N."/>
        </authorList>
    </citation>
    <scope>NUCLEOTIDE SEQUENCE [LARGE SCALE GENOMIC DNA]</scope>
    <source>
        <strain evidence="5 6">CGMCC 1.10825</strain>
    </source>
</reference>
<dbReference type="RefSeq" id="WP_091101169.1">
    <property type="nucleotide sequence ID" value="NZ_FNXE01000038.1"/>
</dbReference>
<dbReference type="AlphaFoldDB" id="A0A1H6MBN6"/>
<feature type="repeat" description="TPR" evidence="3">
    <location>
        <begin position="303"/>
        <end position="336"/>
    </location>
</feature>
<dbReference type="PANTHER" id="PTHR12558:SF13">
    <property type="entry name" value="CELL DIVISION CYCLE PROTEIN 27 HOMOLOG"/>
    <property type="match status" value="1"/>
</dbReference>
<keyword evidence="2 3" id="KW-0802">TPR repeat</keyword>
<dbReference type="Pfam" id="PF07719">
    <property type="entry name" value="TPR_2"/>
    <property type="match status" value="1"/>
</dbReference>
<evidence type="ECO:0000256" key="2">
    <source>
        <dbReference type="ARBA" id="ARBA00022803"/>
    </source>
</evidence>
<proteinExistence type="predicted"/>
<dbReference type="Proteomes" id="UP000199634">
    <property type="component" value="Unassembled WGS sequence"/>
</dbReference>
<keyword evidence="4" id="KW-0175">Coiled coil</keyword>
<evidence type="ECO:0000256" key="1">
    <source>
        <dbReference type="ARBA" id="ARBA00022737"/>
    </source>
</evidence>
<dbReference type="SUPFAM" id="SSF48452">
    <property type="entry name" value="TPR-like"/>
    <property type="match status" value="3"/>
</dbReference>
<dbReference type="PROSITE" id="PS50005">
    <property type="entry name" value="TPR"/>
    <property type="match status" value="4"/>
</dbReference>